<organism evidence="2 3">
    <name type="scientific">Guptibacillus hwajinpoensis</name>
    <dbReference type="NCBI Taxonomy" id="208199"/>
    <lineage>
        <taxon>Bacteria</taxon>
        <taxon>Bacillati</taxon>
        <taxon>Bacillota</taxon>
        <taxon>Bacilli</taxon>
        <taxon>Bacillales</taxon>
        <taxon>Guptibacillaceae</taxon>
        <taxon>Guptibacillus</taxon>
    </lineage>
</organism>
<gene>
    <name evidence="2" type="ORF">GLW07_18965</name>
</gene>
<evidence type="ECO:0000313" key="3">
    <source>
        <dbReference type="Proteomes" id="UP000447833"/>
    </source>
</evidence>
<dbReference type="EMBL" id="WMEY01000007">
    <property type="protein sequence ID" value="MYL65444.1"/>
    <property type="molecule type" value="Genomic_DNA"/>
</dbReference>
<proteinExistence type="predicted"/>
<accession>A0A845F3X5</accession>
<evidence type="ECO:0000256" key="1">
    <source>
        <dbReference type="SAM" id="Coils"/>
    </source>
</evidence>
<evidence type="ECO:0000313" key="2">
    <source>
        <dbReference type="EMBL" id="MYL65444.1"/>
    </source>
</evidence>
<feature type="coiled-coil region" evidence="1">
    <location>
        <begin position="6"/>
        <end position="57"/>
    </location>
</feature>
<dbReference type="RefSeq" id="WP_160920832.1">
    <property type="nucleotide sequence ID" value="NZ_WMEY01000007.1"/>
</dbReference>
<comment type="caution">
    <text evidence="2">The sequence shown here is derived from an EMBL/GenBank/DDBJ whole genome shotgun (WGS) entry which is preliminary data.</text>
</comment>
<name>A0A845F3X5_9BACL</name>
<dbReference type="Proteomes" id="UP000447833">
    <property type="component" value="Unassembled WGS sequence"/>
</dbReference>
<sequence>MNIKEKKRLSGELQKASELLKMVQNNPEAEAFREEALKIVTSRLADLSADLKDLEVTHVYTGSHLH</sequence>
<dbReference type="AlphaFoldDB" id="A0A845F3X5"/>
<reference evidence="2 3" key="1">
    <citation type="submission" date="2019-11" db="EMBL/GenBank/DDBJ databases">
        <title>Genome sequences of 17 halophilic strains isolated from different environments.</title>
        <authorList>
            <person name="Furrow R.E."/>
        </authorList>
    </citation>
    <scope>NUCLEOTIDE SEQUENCE [LARGE SCALE GENOMIC DNA]</scope>
    <source>
        <strain evidence="2 3">22506_14_FS</strain>
    </source>
</reference>
<keyword evidence="1" id="KW-0175">Coiled coil</keyword>
<protein>
    <submittedName>
        <fullName evidence="2">Uncharacterized protein</fullName>
    </submittedName>
</protein>